<accession>A0A058Z092</accession>
<dbReference type="GO" id="GO:0042030">
    <property type="term" value="F:ATPase inhibitor activity"/>
    <property type="evidence" value="ECO:0007669"/>
    <property type="project" value="InterPro"/>
</dbReference>
<dbReference type="EMBL" id="KB932214">
    <property type="protein sequence ID" value="KCV67689.1"/>
    <property type="molecule type" value="Genomic_DNA"/>
</dbReference>
<dbReference type="GeneID" id="20530524"/>
<dbReference type="AlphaFoldDB" id="A0A058Z092"/>
<dbReference type="Proteomes" id="UP000030693">
    <property type="component" value="Unassembled WGS sequence"/>
</dbReference>
<comment type="similarity">
    <text evidence="2">Belongs to the ATPase inhibitor family.</text>
</comment>
<proteinExistence type="inferred from homology"/>
<keyword evidence="3" id="KW-0496">Mitochondrion</keyword>
<dbReference type="RefSeq" id="XP_009497873.1">
    <property type="nucleotide sequence ID" value="XM_009499598.1"/>
</dbReference>
<feature type="region of interest" description="Disordered" evidence="4">
    <location>
        <begin position="57"/>
        <end position="78"/>
    </location>
</feature>
<sequence>MFRQAVTSLFRSPVVRRGEGDVIRGSQSFKQKQKAVEDQWIRQKEAEALERLAQRLPNKAKQTKNGLPNTGKKINERK</sequence>
<protein>
    <submittedName>
        <fullName evidence="5">Uncharacterized protein</fullName>
    </submittedName>
</protein>
<evidence type="ECO:0000313" key="6">
    <source>
        <dbReference type="Proteomes" id="UP000030693"/>
    </source>
</evidence>
<evidence type="ECO:0000256" key="2">
    <source>
        <dbReference type="ARBA" id="ARBA00010901"/>
    </source>
</evidence>
<gene>
    <name evidence="5" type="ORF">H696_05799</name>
</gene>
<dbReference type="OrthoDB" id="5532350at2759"/>
<keyword evidence="6" id="KW-1185">Reference proteome</keyword>
<evidence type="ECO:0000256" key="4">
    <source>
        <dbReference type="SAM" id="MobiDB-lite"/>
    </source>
</evidence>
<evidence type="ECO:0000256" key="3">
    <source>
        <dbReference type="ARBA" id="ARBA00023128"/>
    </source>
</evidence>
<reference evidence="5" key="1">
    <citation type="submission" date="2013-04" db="EMBL/GenBank/DDBJ databases">
        <title>The Genome Sequence of Fonticula alba ATCC 38817.</title>
        <authorList>
            <consortium name="The Broad Institute Genomics Platform"/>
            <person name="Russ C."/>
            <person name="Cuomo C."/>
            <person name="Burger G."/>
            <person name="Gray M.W."/>
            <person name="Holland P.W.H."/>
            <person name="King N."/>
            <person name="Lang F.B.F."/>
            <person name="Roger A.J."/>
            <person name="Ruiz-Trillo I."/>
            <person name="Brown M."/>
            <person name="Walker B."/>
            <person name="Young S."/>
            <person name="Zeng Q."/>
            <person name="Gargeya S."/>
            <person name="Fitzgerald M."/>
            <person name="Haas B."/>
            <person name="Abouelleil A."/>
            <person name="Allen A.W."/>
            <person name="Alvarado L."/>
            <person name="Arachchi H.M."/>
            <person name="Berlin A.M."/>
            <person name="Chapman S.B."/>
            <person name="Gainer-Dewar J."/>
            <person name="Goldberg J."/>
            <person name="Griggs A."/>
            <person name="Gujja S."/>
            <person name="Hansen M."/>
            <person name="Howarth C."/>
            <person name="Imamovic A."/>
            <person name="Ireland A."/>
            <person name="Larimer J."/>
            <person name="McCowan C."/>
            <person name="Murphy C."/>
            <person name="Pearson M."/>
            <person name="Poon T.W."/>
            <person name="Priest M."/>
            <person name="Roberts A."/>
            <person name="Saif S."/>
            <person name="Shea T."/>
            <person name="Sisk P."/>
            <person name="Sykes S."/>
            <person name="Wortman J."/>
            <person name="Nusbaum C."/>
            <person name="Birren B."/>
        </authorList>
    </citation>
    <scope>NUCLEOTIDE SEQUENCE [LARGE SCALE GENOMIC DNA]</scope>
    <source>
        <strain evidence="5">ATCC 38817</strain>
    </source>
</reference>
<evidence type="ECO:0000256" key="1">
    <source>
        <dbReference type="ARBA" id="ARBA00004173"/>
    </source>
</evidence>
<dbReference type="Pfam" id="PF04568">
    <property type="entry name" value="IATP"/>
    <property type="match status" value="1"/>
</dbReference>
<organism evidence="5">
    <name type="scientific">Fonticula alba</name>
    <name type="common">Slime mold</name>
    <dbReference type="NCBI Taxonomy" id="691883"/>
    <lineage>
        <taxon>Eukaryota</taxon>
        <taxon>Rotosphaerida</taxon>
        <taxon>Fonticulaceae</taxon>
        <taxon>Fonticula</taxon>
    </lineage>
</organism>
<dbReference type="InterPro" id="IPR007648">
    <property type="entry name" value="ATPase_inhibitor_mt"/>
</dbReference>
<comment type="subcellular location">
    <subcellularLocation>
        <location evidence="1">Mitochondrion</location>
    </subcellularLocation>
</comment>
<evidence type="ECO:0000313" key="5">
    <source>
        <dbReference type="EMBL" id="KCV67689.1"/>
    </source>
</evidence>
<dbReference type="GO" id="GO:0005739">
    <property type="term" value="C:mitochondrion"/>
    <property type="evidence" value="ECO:0007669"/>
    <property type="project" value="UniProtKB-SubCell"/>
</dbReference>
<dbReference type="Gene3D" id="1.20.5.500">
    <property type="entry name" value="Single helix bin"/>
    <property type="match status" value="1"/>
</dbReference>
<name>A0A058Z092_FONAL</name>